<sequence>MTYPTKKRFIFTVLMHTHRGHPQIIGVMNIFGIPTAYALSPDKHWERYLLRRFHLCGRELRVGIVMPVMRECMFYGLPGLVIKLLDLSVSKRYCRKAMSFFCR</sequence>
<gene>
    <name evidence="1" type="ORF">NCTC8261_04574</name>
</gene>
<dbReference type="Proteomes" id="UP000254712">
    <property type="component" value="Unassembled WGS sequence"/>
</dbReference>
<organism evidence="1 2">
    <name type="scientific">Salmonella enterica I</name>
    <dbReference type="NCBI Taxonomy" id="59201"/>
    <lineage>
        <taxon>Bacteria</taxon>
        <taxon>Pseudomonadati</taxon>
        <taxon>Pseudomonadota</taxon>
        <taxon>Gammaproteobacteria</taxon>
        <taxon>Enterobacterales</taxon>
        <taxon>Enterobacteriaceae</taxon>
        <taxon>Salmonella</taxon>
    </lineage>
</organism>
<reference evidence="1 2" key="1">
    <citation type="submission" date="2018-06" db="EMBL/GenBank/DDBJ databases">
        <authorList>
            <consortium name="Pathogen Informatics"/>
            <person name="Doyle S."/>
        </authorList>
    </citation>
    <scope>NUCLEOTIDE SEQUENCE [LARGE SCALE GENOMIC DNA]</scope>
    <source>
        <strain evidence="1 2">NCTC8261</strain>
    </source>
</reference>
<dbReference type="EMBL" id="UGXT01000002">
    <property type="protein sequence ID" value="SUH38251.1"/>
    <property type="molecule type" value="Genomic_DNA"/>
</dbReference>
<name>A0A379WWU0_SALET</name>
<evidence type="ECO:0000313" key="1">
    <source>
        <dbReference type="EMBL" id="SUH38251.1"/>
    </source>
</evidence>
<proteinExistence type="predicted"/>
<accession>A0A379WWU0</accession>
<evidence type="ECO:0000313" key="2">
    <source>
        <dbReference type="Proteomes" id="UP000254712"/>
    </source>
</evidence>
<protein>
    <submittedName>
        <fullName evidence="1">Uncharacterized protein</fullName>
    </submittedName>
</protein>
<dbReference type="AlphaFoldDB" id="A0A379WWU0"/>